<reference evidence="1" key="1">
    <citation type="submission" date="2014-12" db="EMBL/GenBank/DDBJ databases">
        <title>Insight into the proteome of Arion vulgaris.</title>
        <authorList>
            <person name="Aradska J."/>
            <person name="Bulat T."/>
            <person name="Smidak R."/>
            <person name="Sarate P."/>
            <person name="Gangsoo J."/>
            <person name="Sialana F."/>
            <person name="Bilban M."/>
            <person name="Lubec G."/>
        </authorList>
    </citation>
    <scope>NUCLEOTIDE SEQUENCE</scope>
    <source>
        <tissue evidence="1">Skin</tissue>
    </source>
</reference>
<dbReference type="SUPFAM" id="SSF49464">
    <property type="entry name" value="Carboxypeptidase regulatory domain-like"/>
    <property type="match status" value="1"/>
</dbReference>
<dbReference type="InterPro" id="IPR050753">
    <property type="entry name" value="Peptidase_M14_domain"/>
</dbReference>
<dbReference type="Gene3D" id="2.60.40.1120">
    <property type="entry name" value="Carboxypeptidase-like, regulatory domain"/>
    <property type="match status" value="1"/>
</dbReference>
<dbReference type="EMBL" id="HACG01029260">
    <property type="protein sequence ID" value="CEK76125.1"/>
    <property type="molecule type" value="Transcribed_RNA"/>
</dbReference>
<dbReference type="GO" id="GO:0006518">
    <property type="term" value="P:peptide metabolic process"/>
    <property type="evidence" value="ECO:0007669"/>
    <property type="project" value="TreeGrafter"/>
</dbReference>
<evidence type="ECO:0008006" key="2">
    <source>
        <dbReference type="Google" id="ProtNLM"/>
    </source>
</evidence>
<evidence type="ECO:0000313" key="1">
    <source>
        <dbReference type="EMBL" id="CEK76125.1"/>
    </source>
</evidence>
<dbReference type="GO" id="GO:0005615">
    <property type="term" value="C:extracellular space"/>
    <property type="evidence" value="ECO:0007669"/>
    <property type="project" value="TreeGrafter"/>
</dbReference>
<name>A0A0B7A821_9EUPU</name>
<dbReference type="GO" id="GO:0016485">
    <property type="term" value="P:protein processing"/>
    <property type="evidence" value="ECO:0007669"/>
    <property type="project" value="TreeGrafter"/>
</dbReference>
<dbReference type="GO" id="GO:0004181">
    <property type="term" value="F:metallocarboxypeptidase activity"/>
    <property type="evidence" value="ECO:0007669"/>
    <property type="project" value="TreeGrafter"/>
</dbReference>
<accession>A0A0B7A821</accession>
<sequence>MPEYINMNASSYEILVEISCCKYPPADKLMKFWQDNKDALINLMFTVHMGVKGLILAQSNDNNSLFLPKEGAEVVIVGRESIKFRSTKYGEYFKLLLPGNYTLKVDYPGYLSITTAFHVDKSGVTRLDINLIQMSNTTDISLSKPPGNDQNTSINFSDSLRRGQSLTKDALLFLALFTVFYLS</sequence>
<dbReference type="Gene3D" id="3.40.630.10">
    <property type="entry name" value="Zn peptidases"/>
    <property type="match status" value="1"/>
</dbReference>
<gene>
    <name evidence="1" type="primary">ORF98582</name>
</gene>
<protein>
    <recommendedName>
        <fullName evidence="2">Carboxypeptidase D</fullName>
    </recommendedName>
</protein>
<proteinExistence type="predicted"/>
<dbReference type="InterPro" id="IPR008969">
    <property type="entry name" value="CarboxyPept-like_regulatory"/>
</dbReference>
<dbReference type="PANTHER" id="PTHR11532:SF84">
    <property type="entry name" value="CARBOXYPEPTIDASE M"/>
    <property type="match status" value="1"/>
</dbReference>
<dbReference type="CDD" id="cd11308">
    <property type="entry name" value="Peptidase_M14NE-CP-C_like"/>
    <property type="match status" value="1"/>
</dbReference>
<dbReference type="AlphaFoldDB" id="A0A0B7A821"/>
<dbReference type="PANTHER" id="PTHR11532">
    <property type="entry name" value="PROTEASE M14 CARBOXYPEPTIDASE"/>
    <property type="match status" value="1"/>
</dbReference>
<dbReference type="SUPFAM" id="SSF53187">
    <property type="entry name" value="Zn-dependent exopeptidases"/>
    <property type="match status" value="1"/>
</dbReference>
<organism evidence="1">
    <name type="scientific">Arion vulgaris</name>
    <dbReference type="NCBI Taxonomy" id="1028688"/>
    <lineage>
        <taxon>Eukaryota</taxon>
        <taxon>Metazoa</taxon>
        <taxon>Spiralia</taxon>
        <taxon>Lophotrochozoa</taxon>
        <taxon>Mollusca</taxon>
        <taxon>Gastropoda</taxon>
        <taxon>Heterobranchia</taxon>
        <taxon>Euthyneura</taxon>
        <taxon>Panpulmonata</taxon>
        <taxon>Eupulmonata</taxon>
        <taxon>Stylommatophora</taxon>
        <taxon>Helicina</taxon>
        <taxon>Arionoidea</taxon>
        <taxon>Arionidae</taxon>
        <taxon>Arion</taxon>
    </lineage>
</organism>